<name>A0A642V0Z1_DIURU</name>
<accession>A0A642V0Z1</accession>
<evidence type="ECO:0000313" key="3">
    <source>
        <dbReference type="Proteomes" id="UP000449547"/>
    </source>
</evidence>
<dbReference type="Proteomes" id="UP000449547">
    <property type="component" value="Unassembled WGS sequence"/>
</dbReference>
<organism evidence="2 3">
    <name type="scientific">Diutina rugosa</name>
    <name type="common">Yeast</name>
    <name type="synonym">Candida rugosa</name>
    <dbReference type="NCBI Taxonomy" id="5481"/>
    <lineage>
        <taxon>Eukaryota</taxon>
        <taxon>Fungi</taxon>
        <taxon>Dikarya</taxon>
        <taxon>Ascomycota</taxon>
        <taxon>Saccharomycotina</taxon>
        <taxon>Pichiomycetes</taxon>
        <taxon>Debaryomycetaceae</taxon>
        <taxon>Diutina</taxon>
    </lineage>
</organism>
<evidence type="ECO:0000256" key="1">
    <source>
        <dbReference type="SAM" id="MobiDB-lite"/>
    </source>
</evidence>
<dbReference type="VEuPathDB" id="FungiDB:DIURU_000896"/>
<feature type="region of interest" description="Disordered" evidence="1">
    <location>
        <begin position="379"/>
        <end position="414"/>
    </location>
</feature>
<dbReference type="EMBL" id="SWFT01000031">
    <property type="protein sequence ID" value="KAA8906735.1"/>
    <property type="molecule type" value="Genomic_DNA"/>
</dbReference>
<dbReference type="GeneID" id="54779549"/>
<proteinExistence type="predicted"/>
<gene>
    <name evidence="2" type="ORF">DIURU_000896</name>
</gene>
<comment type="caution">
    <text evidence="2">The sequence shown here is derived from an EMBL/GenBank/DDBJ whole genome shotgun (WGS) entry which is preliminary data.</text>
</comment>
<dbReference type="RefSeq" id="XP_034014249.1">
    <property type="nucleotide sequence ID" value="XM_034159194.1"/>
</dbReference>
<keyword evidence="3" id="KW-1185">Reference proteome</keyword>
<feature type="region of interest" description="Disordered" evidence="1">
    <location>
        <begin position="553"/>
        <end position="579"/>
    </location>
</feature>
<feature type="compositionally biased region" description="Basic and acidic residues" evidence="1">
    <location>
        <begin position="379"/>
        <end position="401"/>
    </location>
</feature>
<reference evidence="2 3" key="1">
    <citation type="submission" date="2019-07" db="EMBL/GenBank/DDBJ databases">
        <title>Genome assembly of two rare yeast pathogens: Diutina rugosa and Trichomonascus ciferrii.</title>
        <authorList>
            <person name="Mixao V."/>
            <person name="Saus E."/>
            <person name="Hansen A."/>
            <person name="Lass-Flor C."/>
            <person name="Gabaldon T."/>
        </authorList>
    </citation>
    <scope>NUCLEOTIDE SEQUENCE [LARGE SCALE GENOMIC DNA]</scope>
    <source>
        <strain evidence="2 3">CBS 613</strain>
    </source>
</reference>
<evidence type="ECO:0000313" key="2">
    <source>
        <dbReference type="EMBL" id="KAA8906735.1"/>
    </source>
</evidence>
<dbReference type="OrthoDB" id="5354116at2759"/>
<dbReference type="OMA" id="PNWYSLP"/>
<protein>
    <recommendedName>
        <fullName evidence="4">Bromo domain-containing protein</fullName>
    </recommendedName>
</protein>
<dbReference type="AlphaFoldDB" id="A0A642V0Z1"/>
<evidence type="ECO:0008006" key="4">
    <source>
        <dbReference type="Google" id="ProtNLM"/>
    </source>
</evidence>
<sequence length="579" mass="64638">MTQKNGKFSSATGLREPLSTTEFADVIPDIFTVFTDADDIGAMTTPLPSGFHEPEASRLLASVHKLPSQAKNPTTMQQRIQEHYYTTPYQIYHDLTVVCARTISHYPLGSDEYFDVDFYYRFCVEVLLRELTRLHMQMGPVESEGDQSELQAQLLEDFTSISSAYRQGNNETISYIHEEEPADSQSPYAPVYQPSAPPRKTVQPLFSSLLGKSQLDPRPTVVGGDYTISKVVASNRVGARGVQTMDAISPGSNRIPNPSEARNSLILNDFFHPTWYTIPIPSWLTYKGTALKPPTALPNAIALKQDANGGNKRTTLSILQRGKHPERTTTSKLVDVPGDSYRSFAPVTDSGDAIITGGFKAGIWLQHLGWKRIQEIKQATKEGESASEEKDADEDKEKSKETSPPPPWPSKYDEPISDEVMARWKPEPVEAGAPIDVAALVNWDPARITQLEEMKRDRNDITKSAASLQRLISINLLRLNKLRNQRYRASDPRSILPPGDEEKNVYHRTAKLLTFAIEAYKLSPGDFDVKFSRHLPVLTEEFGGVLPGAMPSKPSQYPVSGNRRVPNIRGPYRKKNRAV</sequence>